<accession>A0A1S8YLM9</accession>
<dbReference type="GO" id="GO:0060567">
    <property type="term" value="P:negative regulation of termination of DNA-templated transcription"/>
    <property type="evidence" value="ECO:0007669"/>
    <property type="project" value="InterPro"/>
</dbReference>
<evidence type="ECO:0000256" key="1">
    <source>
        <dbReference type="ARBA" id="ARBA00010234"/>
    </source>
</evidence>
<dbReference type="RefSeq" id="WP_078002955.1">
    <property type="nucleotide sequence ID" value="NZ_MRUL01000007.1"/>
</dbReference>
<dbReference type="EMBL" id="MRUL01000007">
    <property type="protein sequence ID" value="OON39767.1"/>
    <property type="molecule type" value="Genomic_DNA"/>
</dbReference>
<dbReference type="Proteomes" id="UP000190667">
    <property type="component" value="Unassembled WGS sequence"/>
</dbReference>
<dbReference type="InterPro" id="IPR010534">
    <property type="entry name" value="Phage_933W_GpQ"/>
</dbReference>
<evidence type="ECO:0000313" key="5">
    <source>
        <dbReference type="EMBL" id="OON39767.1"/>
    </source>
</evidence>
<evidence type="ECO:0000256" key="3">
    <source>
        <dbReference type="ARBA" id="ARBA00023125"/>
    </source>
</evidence>
<keyword evidence="3" id="KW-0238">DNA-binding</keyword>
<evidence type="ECO:0000313" key="6">
    <source>
        <dbReference type="Proteomes" id="UP000190667"/>
    </source>
</evidence>
<reference evidence="5 6" key="1">
    <citation type="submission" date="2016-12" db="EMBL/GenBank/DDBJ databases">
        <title>Izhakiella australiana sp. nov. of genus Izhakiella isolated from Australian desert.</title>
        <authorList>
            <person name="Ji M."/>
        </authorList>
    </citation>
    <scope>NUCLEOTIDE SEQUENCE [LARGE SCALE GENOMIC DNA]</scope>
    <source>
        <strain evidence="5 6">D4N98</strain>
    </source>
</reference>
<gene>
    <name evidence="5" type="ORF">BTJ39_12075</name>
</gene>
<keyword evidence="2" id="KW-0805">Transcription regulation</keyword>
<evidence type="ECO:0000256" key="2">
    <source>
        <dbReference type="ARBA" id="ARBA00023015"/>
    </source>
</evidence>
<dbReference type="AlphaFoldDB" id="A0A1S8YLM9"/>
<comment type="caution">
    <text evidence="5">The sequence shown here is derived from an EMBL/GenBank/DDBJ whole genome shotgun (WGS) entry which is preliminary data.</text>
</comment>
<keyword evidence="6" id="KW-1185">Reference proteome</keyword>
<proteinExistence type="inferred from homology"/>
<keyword evidence="4" id="KW-0804">Transcription</keyword>
<comment type="similarity">
    <text evidence="1">Belongs to the phage antitermination Q type 1 family.</text>
</comment>
<evidence type="ECO:0000256" key="4">
    <source>
        <dbReference type="ARBA" id="ARBA00023163"/>
    </source>
</evidence>
<sequence length="137" mass="15151">MRDIQKVLQRWGSWAAGDGGHLGYASLAAGFKGLLVNSSKSRSRCCDDDGLIVSSAMNCLKKRNAYLCTLLEMHYIKAMSVRLMGKKLGVSHNQVATRLQSAEGFIDGCLAVLDIKLEMDKYCQKEKILEIPLKKVV</sequence>
<organism evidence="5 6">
    <name type="scientific">Izhakiella australiensis</name>
    <dbReference type="NCBI Taxonomy" id="1926881"/>
    <lineage>
        <taxon>Bacteria</taxon>
        <taxon>Pseudomonadati</taxon>
        <taxon>Pseudomonadota</taxon>
        <taxon>Gammaproteobacteria</taxon>
        <taxon>Enterobacterales</taxon>
        <taxon>Erwiniaceae</taxon>
        <taxon>Izhakiella</taxon>
    </lineage>
</organism>
<protein>
    <submittedName>
        <fullName evidence="5">Antitermination protein</fullName>
    </submittedName>
</protein>
<name>A0A1S8YLM9_9GAMM</name>
<dbReference type="OrthoDB" id="6432617at2"/>
<dbReference type="Pfam" id="PF06530">
    <property type="entry name" value="Phage_antitermQ"/>
    <property type="match status" value="1"/>
</dbReference>
<dbReference type="GO" id="GO:0003677">
    <property type="term" value="F:DNA binding"/>
    <property type="evidence" value="ECO:0007669"/>
    <property type="project" value="UniProtKB-KW"/>
</dbReference>